<dbReference type="InterPro" id="IPR002586">
    <property type="entry name" value="CobQ/CobB/MinD/ParA_Nub-bd_dom"/>
</dbReference>
<dbReference type="EMBL" id="CP012159">
    <property type="protein sequence ID" value="AKT40572.1"/>
    <property type="molecule type" value="Genomic_DNA"/>
</dbReference>
<gene>
    <name evidence="4" type="ORF">CMC5_047280</name>
</gene>
<dbReference type="PANTHER" id="PTHR43384">
    <property type="entry name" value="SEPTUM SITE-DETERMINING PROTEIN MIND HOMOLOG, CHLOROPLASTIC-RELATED"/>
    <property type="match status" value="1"/>
</dbReference>
<reference evidence="4 5" key="1">
    <citation type="submission" date="2015-07" db="EMBL/GenBank/DDBJ databases">
        <title>Genome analysis of myxobacterium Chondromyces crocatus Cm c5 reveals a high potential for natural compound synthesis and the genetic basis for the loss of fruiting body formation.</title>
        <authorList>
            <person name="Zaburannyi N."/>
            <person name="Bunk B."/>
            <person name="Maier J."/>
            <person name="Overmann J."/>
            <person name="Mueller R."/>
        </authorList>
    </citation>
    <scope>NUCLEOTIDE SEQUENCE [LARGE SCALE GENOMIC DNA]</scope>
    <source>
        <strain evidence="4 5">Cm c5</strain>
    </source>
</reference>
<keyword evidence="1" id="KW-0547">Nucleotide-binding</keyword>
<dbReference type="SUPFAM" id="SSF52540">
    <property type="entry name" value="P-loop containing nucleoside triphosphate hydrolases"/>
    <property type="match status" value="1"/>
</dbReference>
<dbReference type="Proteomes" id="UP000067626">
    <property type="component" value="Chromosome"/>
</dbReference>
<dbReference type="GO" id="GO:0016887">
    <property type="term" value="F:ATP hydrolysis activity"/>
    <property type="evidence" value="ECO:0007669"/>
    <property type="project" value="TreeGrafter"/>
</dbReference>
<name>A0A0K1EIT7_CHOCO</name>
<dbReference type="STRING" id="52.CMC5_047280"/>
<dbReference type="GO" id="GO:0051782">
    <property type="term" value="P:negative regulation of cell division"/>
    <property type="evidence" value="ECO:0007669"/>
    <property type="project" value="TreeGrafter"/>
</dbReference>
<dbReference type="PANTHER" id="PTHR43384:SF6">
    <property type="entry name" value="SEPTUM SITE-DETERMINING PROTEIN MIND HOMOLOG, CHLOROPLASTIC"/>
    <property type="match status" value="1"/>
</dbReference>
<dbReference type="InterPro" id="IPR027417">
    <property type="entry name" value="P-loop_NTPase"/>
</dbReference>
<evidence type="ECO:0000313" key="5">
    <source>
        <dbReference type="Proteomes" id="UP000067626"/>
    </source>
</evidence>
<dbReference type="GO" id="GO:0005524">
    <property type="term" value="F:ATP binding"/>
    <property type="evidence" value="ECO:0007669"/>
    <property type="project" value="UniProtKB-KW"/>
</dbReference>
<accession>A0A0K1EIT7</accession>
<organism evidence="4 5">
    <name type="scientific">Chondromyces crocatus</name>
    <dbReference type="NCBI Taxonomy" id="52"/>
    <lineage>
        <taxon>Bacteria</taxon>
        <taxon>Pseudomonadati</taxon>
        <taxon>Myxococcota</taxon>
        <taxon>Polyangia</taxon>
        <taxon>Polyangiales</taxon>
        <taxon>Polyangiaceae</taxon>
        <taxon>Chondromyces</taxon>
    </lineage>
</organism>
<dbReference type="KEGG" id="ccro:CMC5_047280"/>
<dbReference type="OrthoDB" id="580767at2"/>
<dbReference type="AlphaFoldDB" id="A0A0K1EIT7"/>
<dbReference type="PATRIC" id="fig|52.7.peg.5216"/>
<dbReference type="InterPro" id="IPR050625">
    <property type="entry name" value="ParA/MinD_ATPase"/>
</dbReference>
<keyword evidence="5" id="KW-1185">Reference proteome</keyword>
<dbReference type="GO" id="GO:0005829">
    <property type="term" value="C:cytosol"/>
    <property type="evidence" value="ECO:0007669"/>
    <property type="project" value="TreeGrafter"/>
</dbReference>
<evidence type="ECO:0000256" key="2">
    <source>
        <dbReference type="ARBA" id="ARBA00022840"/>
    </source>
</evidence>
<sequence length="444" mass="47643">MTFTSIVRFDEAFAHARAILAAHAGRLGGRFVLIRDVQGCISVLTDIAPGADATALAQALSTQLGAFGGTPEEVLLFPDDFFDAERLFRSPDARPLFPPGHDEAVAGHVLLLEREITGLDWMRAPLPVPDASGKEAPRMTFFGVKGGVGRSTALTLAARALARAGSRVLIVDLDLESPGLGPLLLPADSTPRFGILDYLVEEAVGQDDDALLSDMVARSPLVEPDRGAILVAPATGVGGHYLAKLGRAYQSAASTDGARELAERVDRMISRLSRREDADVVLIDSRAGLHDVAAFAVTRLRAQSLLFGAAAEPMFHGYRLLFEEWRDHPNLSAFRDKLRMVAALVPEADRTAYLDRFLAASHHLFSTTLYEAAPAQVAGGEARFHFDLHDATAPHHPLAISWSRALQEFDPVSRPGAAPDARVIEAAGAFCSQVGALLKREVAL</sequence>
<evidence type="ECO:0000259" key="3">
    <source>
        <dbReference type="Pfam" id="PF01656"/>
    </source>
</evidence>
<feature type="domain" description="CobQ/CobB/MinD/ParA nucleotide binding" evidence="3">
    <location>
        <begin position="141"/>
        <end position="178"/>
    </location>
</feature>
<dbReference type="NCBIfam" id="NF047398">
    <property type="entry name" value="AAA_KGGVGR"/>
    <property type="match status" value="1"/>
</dbReference>
<dbReference type="Gene3D" id="3.40.50.300">
    <property type="entry name" value="P-loop containing nucleotide triphosphate hydrolases"/>
    <property type="match status" value="1"/>
</dbReference>
<protein>
    <recommendedName>
        <fullName evidence="3">CobQ/CobB/MinD/ParA nucleotide binding domain-containing protein</fullName>
    </recommendedName>
</protein>
<dbReference type="GO" id="GO:0009898">
    <property type="term" value="C:cytoplasmic side of plasma membrane"/>
    <property type="evidence" value="ECO:0007669"/>
    <property type="project" value="TreeGrafter"/>
</dbReference>
<evidence type="ECO:0000256" key="1">
    <source>
        <dbReference type="ARBA" id="ARBA00022741"/>
    </source>
</evidence>
<dbReference type="Pfam" id="PF01656">
    <property type="entry name" value="CbiA"/>
    <property type="match status" value="1"/>
</dbReference>
<dbReference type="RefSeq" id="WP_050432487.1">
    <property type="nucleotide sequence ID" value="NZ_CP012159.1"/>
</dbReference>
<evidence type="ECO:0000313" key="4">
    <source>
        <dbReference type="EMBL" id="AKT40572.1"/>
    </source>
</evidence>
<keyword evidence="2" id="KW-0067">ATP-binding</keyword>
<proteinExistence type="predicted"/>